<gene>
    <name evidence="4" type="ORF">HNQ50_000682</name>
</gene>
<organism evidence="4 5">
    <name type="scientific">Silvimonas terrae</name>
    <dbReference type="NCBI Taxonomy" id="300266"/>
    <lineage>
        <taxon>Bacteria</taxon>
        <taxon>Pseudomonadati</taxon>
        <taxon>Pseudomonadota</taxon>
        <taxon>Betaproteobacteria</taxon>
        <taxon>Neisseriales</taxon>
        <taxon>Chitinibacteraceae</taxon>
        <taxon>Silvimonas</taxon>
    </lineage>
</organism>
<feature type="region of interest" description="Disordered" evidence="2">
    <location>
        <begin position="306"/>
        <end position="341"/>
    </location>
</feature>
<dbReference type="InterPro" id="IPR057840">
    <property type="entry name" value="FimV_N"/>
</dbReference>
<dbReference type="Pfam" id="PF01476">
    <property type="entry name" value="LysM"/>
    <property type="match status" value="1"/>
</dbReference>
<dbReference type="NCBIfam" id="TIGR03505">
    <property type="entry name" value="FimV_core"/>
    <property type="match status" value="1"/>
</dbReference>
<dbReference type="EMBL" id="JACHHN010000001">
    <property type="protein sequence ID" value="MBB5189972.1"/>
    <property type="molecule type" value="Genomic_DNA"/>
</dbReference>
<dbReference type="CDD" id="cd00118">
    <property type="entry name" value="LysM"/>
    <property type="match status" value="1"/>
</dbReference>
<feature type="coiled-coil region" evidence="1">
    <location>
        <begin position="341"/>
        <end position="368"/>
    </location>
</feature>
<feature type="region of interest" description="Disordered" evidence="2">
    <location>
        <begin position="135"/>
        <end position="191"/>
    </location>
</feature>
<feature type="domain" description="LysM" evidence="3">
    <location>
        <begin position="193"/>
        <end position="247"/>
    </location>
</feature>
<reference evidence="4 5" key="1">
    <citation type="submission" date="2020-08" db="EMBL/GenBank/DDBJ databases">
        <title>Genomic Encyclopedia of Type Strains, Phase IV (KMG-IV): sequencing the most valuable type-strain genomes for metagenomic binning, comparative biology and taxonomic classification.</title>
        <authorList>
            <person name="Goeker M."/>
        </authorList>
    </citation>
    <scope>NUCLEOTIDE SEQUENCE [LARGE SCALE GENOMIC DNA]</scope>
    <source>
        <strain evidence="4 5">DSM 18233</strain>
    </source>
</reference>
<feature type="region of interest" description="Disordered" evidence="2">
    <location>
        <begin position="374"/>
        <end position="393"/>
    </location>
</feature>
<protein>
    <submittedName>
        <fullName evidence="4">Pilus assembly protein FimV</fullName>
    </submittedName>
</protein>
<comment type="caution">
    <text evidence="4">The sequence shown here is derived from an EMBL/GenBank/DDBJ whole genome shotgun (WGS) entry which is preliminary data.</text>
</comment>
<keyword evidence="5" id="KW-1185">Reference proteome</keyword>
<dbReference type="InterPro" id="IPR038440">
    <property type="entry name" value="FimV_C_sf"/>
</dbReference>
<evidence type="ECO:0000313" key="4">
    <source>
        <dbReference type="EMBL" id="MBB5189972.1"/>
    </source>
</evidence>
<sequence length="911" mass="93581">MLAMMLAAPWSVHAAGLGRLNVLSGLGQPFRGEIDLVSVQPEEADSLVVSLAPPDAYGAAQVPYPSSSLGLHFNIDKRPNGQYYVTVSSSQSISEPVLELLIDLNWASGRIQREYTALIDPVGYGSNNNNVNAAGSTAPRALPGAITPARPVAAGSGRKARKGGHAAAPAPQASAEKSAPAPAATAGAQAGADSYTVKTGDTLSSIAHQVQPDGVSLEQVLVSLYRNNADAFNGNMNRLKRGKILQIPSADQMNQVSRADAAKEIHLQSQDWHSYRQKVAENTAATPAENTTQNQGTSGKIGAKVEDKGAASGQPNKDVLKLSNGAKAGGNGTGGSSEEDKIAHEKAIKEAQGRVDSLQKNVKDMKGLLALQGKTASQAATPTPAPTPAPTSAPAVAASAAAAAPVASEASAAASEPAAAVASPVAASKPRHHVVPVAPAPTAEPSFFDSLMDNPLIPGAGLLVLLLGAGAFVYNRRRKKPAAFDDSIITGGDLKPNTVLGQTGGAVISTQPTENSFLTDFSRQGLGTIDTDEVDPIAEAEVYMAYGRDAQAEEILKDALMRDPSRNEIRLKLLEIHAARKDKTSFEEIASELYATQNGRGPVWEQAAYIGHNLDPENPLYLRTEAAARAAETHTPSASGGLVAGVAAAGVAAAGLAAAEAVHHHEQAKDDLDFDLGLDAPAHVAEPVAAPAPVVEAAPMIDPLADLDLGLGAPAPAVEASPAHEEDLASSLDFDLDEFDAATPAASGHAGPVESALADFGVAHNELDDLSFGEETPAEHTGAALSAMSEADLDLDLPALEAEAPVATPVAAPADDLGLDFSFDLNDGAAEPVVAGAAATHELDTSFGELSGGTDTGADFGADDPVQTKIDLARAYIDMGDIEGAREILNEADAEGNAQQKQEIRGLLNGL</sequence>
<dbReference type="InterPro" id="IPR020012">
    <property type="entry name" value="LysM_FimV"/>
</dbReference>
<dbReference type="InterPro" id="IPR018392">
    <property type="entry name" value="LysM"/>
</dbReference>
<dbReference type="InterPro" id="IPR036779">
    <property type="entry name" value="LysM_dom_sf"/>
</dbReference>
<evidence type="ECO:0000256" key="2">
    <source>
        <dbReference type="SAM" id="MobiDB-lite"/>
    </source>
</evidence>
<evidence type="ECO:0000313" key="5">
    <source>
        <dbReference type="Proteomes" id="UP000543030"/>
    </source>
</evidence>
<dbReference type="PANTHER" id="PTHR48125">
    <property type="entry name" value="LP07818P1"/>
    <property type="match status" value="1"/>
</dbReference>
<dbReference type="AlphaFoldDB" id="A0A840RCC4"/>
<dbReference type="Gene3D" id="1.20.58.2200">
    <property type="match status" value="1"/>
</dbReference>
<evidence type="ECO:0000259" key="3">
    <source>
        <dbReference type="PROSITE" id="PS51782"/>
    </source>
</evidence>
<name>A0A840RCC4_9NEIS</name>
<dbReference type="NCBIfam" id="TIGR03504">
    <property type="entry name" value="FimV_Cterm"/>
    <property type="match status" value="1"/>
</dbReference>
<dbReference type="Pfam" id="PF25800">
    <property type="entry name" value="FimV_N"/>
    <property type="match status" value="1"/>
</dbReference>
<evidence type="ECO:0000256" key="1">
    <source>
        <dbReference type="SAM" id="Coils"/>
    </source>
</evidence>
<keyword evidence="1" id="KW-0175">Coiled coil</keyword>
<dbReference type="Proteomes" id="UP000543030">
    <property type="component" value="Unassembled WGS sequence"/>
</dbReference>
<dbReference type="Gene3D" id="3.10.350.10">
    <property type="entry name" value="LysM domain"/>
    <property type="match status" value="1"/>
</dbReference>
<accession>A0A840RCC4</accession>
<dbReference type="PROSITE" id="PS51782">
    <property type="entry name" value="LYSM"/>
    <property type="match status" value="1"/>
</dbReference>
<feature type="compositionally biased region" description="Low complexity" evidence="2">
    <location>
        <begin position="165"/>
        <end position="191"/>
    </location>
</feature>
<proteinExistence type="predicted"/>
<dbReference type="InterPro" id="IPR020011">
    <property type="entry name" value="FimV_C"/>
</dbReference>
<dbReference type="PANTHER" id="PTHR48125:SF10">
    <property type="entry name" value="OS12G0136300 PROTEIN"/>
    <property type="match status" value="1"/>
</dbReference>